<organism evidence="2 3">
    <name type="scientific">Marchantia polymorpha subsp. ruderalis</name>
    <dbReference type="NCBI Taxonomy" id="1480154"/>
    <lineage>
        <taxon>Eukaryota</taxon>
        <taxon>Viridiplantae</taxon>
        <taxon>Streptophyta</taxon>
        <taxon>Embryophyta</taxon>
        <taxon>Marchantiophyta</taxon>
        <taxon>Marchantiopsida</taxon>
        <taxon>Marchantiidae</taxon>
        <taxon>Marchantiales</taxon>
        <taxon>Marchantiaceae</taxon>
        <taxon>Marchantia</taxon>
    </lineage>
</organism>
<evidence type="ECO:0000313" key="2">
    <source>
        <dbReference type="EMBL" id="OAE26119.1"/>
    </source>
</evidence>
<feature type="region of interest" description="Disordered" evidence="1">
    <location>
        <begin position="43"/>
        <end position="84"/>
    </location>
</feature>
<keyword evidence="3" id="KW-1185">Reference proteome</keyword>
<name>A0A176VZ81_MARPO</name>
<reference evidence="2" key="1">
    <citation type="submission" date="2016-03" db="EMBL/GenBank/DDBJ databases">
        <title>Mechanisms controlling the formation of the plant cell surface in tip-growing cells are functionally conserved among land plants.</title>
        <authorList>
            <person name="Honkanen S."/>
            <person name="Jones V.A."/>
            <person name="Morieri G."/>
            <person name="Champion C."/>
            <person name="Hetherington A.J."/>
            <person name="Kelly S."/>
            <person name="Saint-Marcoux D."/>
            <person name="Proust H."/>
            <person name="Prescott H."/>
            <person name="Dolan L."/>
        </authorList>
    </citation>
    <scope>NUCLEOTIDE SEQUENCE [LARGE SCALE GENOMIC DNA]</scope>
    <source>
        <tissue evidence="2">Whole gametophyte</tissue>
    </source>
</reference>
<dbReference type="AlphaFoldDB" id="A0A176VZ81"/>
<evidence type="ECO:0000256" key="1">
    <source>
        <dbReference type="SAM" id="MobiDB-lite"/>
    </source>
</evidence>
<accession>A0A176VZ81</accession>
<dbReference type="EMBL" id="LVLJ01002254">
    <property type="protein sequence ID" value="OAE26119.1"/>
    <property type="molecule type" value="Genomic_DNA"/>
</dbReference>
<proteinExistence type="predicted"/>
<sequence>MMTVEVSDRSVEKTVAPIVNTSEVAISEVMRSVELWVPSEMSIEDPADKPAEPLNEGTKLVSPISLSSERTQSAQGEGTPQMKMNEDLEREFTLSEEILKQVVARVGGTVVEVEGITLQTSPVEEVRPEEGKKTSGEEVLLPSALTIKALPLVKRVPASVDSNQFPTLQA</sequence>
<comment type="caution">
    <text evidence="2">The sequence shown here is derived from an EMBL/GenBank/DDBJ whole genome shotgun (WGS) entry which is preliminary data.</text>
</comment>
<protein>
    <submittedName>
        <fullName evidence="2">Uncharacterized protein</fullName>
    </submittedName>
</protein>
<dbReference type="Proteomes" id="UP000077202">
    <property type="component" value="Unassembled WGS sequence"/>
</dbReference>
<feature type="compositionally biased region" description="Polar residues" evidence="1">
    <location>
        <begin position="64"/>
        <end position="78"/>
    </location>
</feature>
<gene>
    <name evidence="2" type="ORF">AXG93_2227s1020</name>
</gene>
<evidence type="ECO:0000313" key="3">
    <source>
        <dbReference type="Proteomes" id="UP000077202"/>
    </source>
</evidence>